<protein>
    <submittedName>
        <fullName evidence="1">Uncharacterized protein</fullName>
    </submittedName>
</protein>
<gene>
    <name evidence="1" type="ORF">T11_13039</name>
</gene>
<name>A0A0V1GLN9_9BILA</name>
<evidence type="ECO:0000313" key="1">
    <source>
        <dbReference type="EMBL" id="KRY99118.1"/>
    </source>
</evidence>
<accession>A0A0V1GLN9</accession>
<reference evidence="1 2" key="1">
    <citation type="submission" date="2015-01" db="EMBL/GenBank/DDBJ databases">
        <title>Evolution of Trichinella species and genotypes.</title>
        <authorList>
            <person name="Korhonen P.K."/>
            <person name="Edoardo P."/>
            <person name="Giuseppe L.R."/>
            <person name="Gasser R.B."/>
        </authorList>
    </citation>
    <scope>NUCLEOTIDE SEQUENCE [LARGE SCALE GENOMIC DNA]</scope>
    <source>
        <strain evidence="1">ISS1029</strain>
    </source>
</reference>
<dbReference type="Proteomes" id="UP000055024">
    <property type="component" value="Unassembled WGS sequence"/>
</dbReference>
<proteinExistence type="predicted"/>
<organism evidence="1 2">
    <name type="scientific">Trichinella zimbabwensis</name>
    <dbReference type="NCBI Taxonomy" id="268475"/>
    <lineage>
        <taxon>Eukaryota</taxon>
        <taxon>Metazoa</taxon>
        <taxon>Ecdysozoa</taxon>
        <taxon>Nematoda</taxon>
        <taxon>Enoplea</taxon>
        <taxon>Dorylaimia</taxon>
        <taxon>Trichinellida</taxon>
        <taxon>Trichinellidae</taxon>
        <taxon>Trichinella</taxon>
    </lineage>
</organism>
<comment type="caution">
    <text evidence="1">The sequence shown here is derived from an EMBL/GenBank/DDBJ whole genome shotgun (WGS) entry which is preliminary data.</text>
</comment>
<keyword evidence="2" id="KW-1185">Reference proteome</keyword>
<sequence>MSGMCPLLKDKHPGSVFETFSVAAFLYIKIGTRNITKKAKFSKKTFSSKTENNKG</sequence>
<dbReference type="AlphaFoldDB" id="A0A0V1GLN9"/>
<evidence type="ECO:0000313" key="2">
    <source>
        <dbReference type="Proteomes" id="UP000055024"/>
    </source>
</evidence>
<dbReference type="EMBL" id="JYDP01000995">
    <property type="protein sequence ID" value="KRY99118.1"/>
    <property type="molecule type" value="Genomic_DNA"/>
</dbReference>